<dbReference type="OrthoDB" id="411451at2759"/>
<keyword evidence="2" id="KW-1185">Reference proteome</keyword>
<proteinExistence type="predicted"/>
<gene>
    <name evidence="1" type="ORF">CLUMA_CG021042</name>
</gene>
<accession>A0A1J1J7I2</accession>
<dbReference type="EMBL" id="CVRI01000074">
    <property type="protein sequence ID" value="CRL07930.1"/>
    <property type="molecule type" value="Genomic_DNA"/>
</dbReference>
<evidence type="ECO:0000313" key="1">
    <source>
        <dbReference type="EMBL" id="CRL07930.1"/>
    </source>
</evidence>
<organism evidence="1 2">
    <name type="scientific">Clunio marinus</name>
    <dbReference type="NCBI Taxonomy" id="568069"/>
    <lineage>
        <taxon>Eukaryota</taxon>
        <taxon>Metazoa</taxon>
        <taxon>Ecdysozoa</taxon>
        <taxon>Arthropoda</taxon>
        <taxon>Hexapoda</taxon>
        <taxon>Insecta</taxon>
        <taxon>Pterygota</taxon>
        <taxon>Neoptera</taxon>
        <taxon>Endopterygota</taxon>
        <taxon>Diptera</taxon>
        <taxon>Nematocera</taxon>
        <taxon>Chironomoidea</taxon>
        <taxon>Chironomidae</taxon>
        <taxon>Clunio</taxon>
    </lineage>
</organism>
<dbReference type="AlphaFoldDB" id="A0A1J1J7I2"/>
<reference evidence="1 2" key="1">
    <citation type="submission" date="2015-04" db="EMBL/GenBank/DDBJ databases">
        <authorList>
            <person name="Syromyatnikov M.Y."/>
            <person name="Popov V.N."/>
        </authorList>
    </citation>
    <scope>NUCLEOTIDE SEQUENCE [LARGE SCALE GENOMIC DNA]</scope>
</reference>
<dbReference type="Proteomes" id="UP000183832">
    <property type="component" value="Unassembled WGS sequence"/>
</dbReference>
<evidence type="ECO:0000313" key="2">
    <source>
        <dbReference type="Proteomes" id="UP000183832"/>
    </source>
</evidence>
<sequence length="62" mass="7147">MPEIIEIMMSWENLVYVTASRNLVSHKVFFISHNMEKPSTMYGKKTLKHVANMSLKTYLNGG</sequence>
<protein>
    <submittedName>
        <fullName evidence="1">CLUMA_CG021042, isoform A</fullName>
    </submittedName>
</protein>
<name>A0A1J1J7I2_9DIPT</name>